<keyword evidence="3 18" id="KW-0121">Carboxypeptidase</keyword>
<dbReference type="EMBL" id="JACBZT010000001">
    <property type="protein sequence ID" value="NYJ05964.1"/>
    <property type="molecule type" value="Genomic_DNA"/>
</dbReference>
<keyword evidence="10" id="KW-0511">Multifunctional enzyme</keyword>
<dbReference type="GO" id="GO:0071555">
    <property type="term" value="P:cell wall organization"/>
    <property type="evidence" value="ECO:0007669"/>
    <property type="project" value="UniProtKB-KW"/>
</dbReference>
<dbReference type="PANTHER" id="PTHR32282:SF33">
    <property type="entry name" value="PEPTIDOGLYCAN GLYCOSYLTRANSFERASE"/>
    <property type="match status" value="1"/>
</dbReference>
<dbReference type="Pfam" id="PF00905">
    <property type="entry name" value="Transpeptidase"/>
    <property type="match status" value="1"/>
</dbReference>
<dbReference type="GO" id="GO:0030288">
    <property type="term" value="C:outer membrane-bounded periplasmic space"/>
    <property type="evidence" value="ECO:0007669"/>
    <property type="project" value="TreeGrafter"/>
</dbReference>
<dbReference type="GO" id="GO:0008360">
    <property type="term" value="P:regulation of cell shape"/>
    <property type="evidence" value="ECO:0007669"/>
    <property type="project" value="UniProtKB-KW"/>
</dbReference>
<dbReference type="Pfam" id="PF00912">
    <property type="entry name" value="Transgly"/>
    <property type="match status" value="1"/>
</dbReference>
<dbReference type="SUPFAM" id="SSF53955">
    <property type="entry name" value="Lysozyme-like"/>
    <property type="match status" value="1"/>
</dbReference>
<evidence type="ECO:0000313" key="19">
    <source>
        <dbReference type="Proteomes" id="UP000541969"/>
    </source>
</evidence>
<proteinExistence type="inferred from homology"/>
<keyword evidence="9" id="KW-0573">Peptidoglycan synthesis</keyword>
<comment type="similarity">
    <text evidence="2">In the N-terminal section; belongs to the glycosyltransferase 51 family.</text>
</comment>
<dbReference type="Proteomes" id="UP000541969">
    <property type="component" value="Unassembled WGS sequence"/>
</dbReference>
<evidence type="ECO:0000256" key="8">
    <source>
        <dbReference type="ARBA" id="ARBA00022960"/>
    </source>
</evidence>
<keyword evidence="11" id="KW-0961">Cell wall biogenesis/degradation</keyword>
<dbReference type="PANTHER" id="PTHR32282">
    <property type="entry name" value="BINDING PROTEIN TRANSPEPTIDASE, PUTATIVE-RELATED"/>
    <property type="match status" value="1"/>
</dbReference>
<dbReference type="SUPFAM" id="SSF56601">
    <property type="entry name" value="beta-lactamase/transpeptidase-like"/>
    <property type="match status" value="1"/>
</dbReference>
<keyword evidence="4" id="KW-0645">Protease</keyword>
<evidence type="ECO:0000256" key="11">
    <source>
        <dbReference type="ARBA" id="ARBA00023316"/>
    </source>
</evidence>
<dbReference type="InterPro" id="IPR036950">
    <property type="entry name" value="PBP_transglycosylase"/>
</dbReference>
<keyword evidence="5" id="KW-0328">Glycosyltransferase</keyword>
<dbReference type="Gene3D" id="3.40.710.10">
    <property type="entry name" value="DD-peptidase/beta-lactamase superfamily"/>
    <property type="match status" value="1"/>
</dbReference>
<feature type="region of interest" description="Disordered" evidence="14">
    <location>
        <begin position="659"/>
        <end position="745"/>
    </location>
</feature>
<keyword evidence="7" id="KW-0378">Hydrolase</keyword>
<feature type="transmembrane region" description="Helical" evidence="15">
    <location>
        <begin position="12"/>
        <end position="34"/>
    </location>
</feature>
<feature type="compositionally biased region" description="Low complexity" evidence="14">
    <location>
        <begin position="709"/>
        <end position="721"/>
    </location>
</feature>
<evidence type="ECO:0000256" key="15">
    <source>
        <dbReference type="SAM" id="Phobius"/>
    </source>
</evidence>
<dbReference type="RefSeq" id="WP_179716756.1">
    <property type="nucleotide sequence ID" value="NZ_JACBZT010000001.1"/>
</dbReference>
<evidence type="ECO:0000256" key="5">
    <source>
        <dbReference type="ARBA" id="ARBA00022676"/>
    </source>
</evidence>
<gene>
    <name evidence="18" type="ORF">GGQ55_002242</name>
</gene>
<keyword evidence="19" id="KW-1185">Reference proteome</keyword>
<dbReference type="InterPro" id="IPR023346">
    <property type="entry name" value="Lysozyme-like_dom_sf"/>
</dbReference>
<evidence type="ECO:0000256" key="4">
    <source>
        <dbReference type="ARBA" id="ARBA00022670"/>
    </source>
</evidence>
<feature type="compositionally biased region" description="Gly residues" evidence="14">
    <location>
        <begin position="726"/>
        <end position="745"/>
    </location>
</feature>
<dbReference type="AlphaFoldDB" id="A0A853CDU0"/>
<comment type="catalytic activity">
    <reaction evidence="13">
        <text>[GlcNAc-(1-&gt;4)-Mur2Ac(oyl-L-Ala-gamma-D-Glu-L-Lys-D-Ala-D-Ala)](n)-di-trans,octa-cis-undecaprenyl diphosphate + beta-D-GlcNAc-(1-&gt;4)-Mur2Ac(oyl-L-Ala-gamma-D-Glu-L-Lys-D-Ala-D-Ala)-di-trans,octa-cis-undecaprenyl diphosphate = [GlcNAc-(1-&gt;4)-Mur2Ac(oyl-L-Ala-gamma-D-Glu-L-Lys-D-Ala-D-Ala)](n+1)-di-trans,octa-cis-undecaprenyl diphosphate + di-trans,octa-cis-undecaprenyl diphosphate + H(+)</text>
        <dbReference type="Rhea" id="RHEA:23708"/>
        <dbReference type="Rhea" id="RHEA-COMP:9602"/>
        <dbReference type="Rhea" id="RHEA-COMP:9603"/>
        <dbReference type="ChEBI" id="CHEBI:15378"/>
        <dbReference type="ChEBI" id="CHEBI:58405"/>
        <dbReference type="ChEBI" id="CHEBI:60033"/>
        <dbReference type="ChEBI" id="CHEBI:78435"/>
        <dbReference type="EC" id="2.4.99.28"/>
    </reaction>
</comment>
<evidence type="ECO:0000256" key="1">
    <source>
        <dbReference type="ARBA" id="ARBA00007090"/>
    </source>
</evidence>
<dbReference type="InterPro" id="IPR001264">
    <property type="entry name" value="Glyco_trans_51"/>
</dbReference>
<keyword evidence="15" id="KW-0472">Membrane</keyword>
<dbReference type="GO" id="GO:0006508">
    <property type="term" value="P:proteolysis"/>
    <property type="evidence" value="ECO:0007669"/>
    <property type="project" value="UniProtKB-KW"/>
</dbReference>
<reference evidence="18 19" key="1">
    <citation type="submission" date="2020-07" db="EMBL/GenBank/DDBJ databases">
        <title>Sequencing the genomes of 1000 actinobacteria strains.</title>
        <authorList>
            <person name="Klenk H.-P."/>
        </authorList>
    </citation>
    <scope>NUCLEOTIDE SEQUENCE [LARGE SCALE GENOMIC DNA]</scope>
    <source>
        <strain evidence="18 19">DSM 104001</strain>
    </source>
</reference>
<organism evidence="18 19">
    <name type="scientific">Petropleomorpha daqingensis</name>
    <dbReference type="NCBI Taxonomy" id="2026353"/>
    <lineage>
        <taxon>Bacteria</taxon>
        <taxon>Bacillati</taxon>
        <taxon>Actinomycetota</taxon>
        <taxon>Actinomycetes</taxon>
        <taxon>Geodermatophilales</taxon>
        <taxon>Geodermatophilaceae</taxon>
        <taxon>Petropleomorpha</taxon>
    </lineage>
</organism>
<comment type="catalytic activity">
    <reaction evidence="12">
        <text>Preferential cleavage: (Ac)2-L-Lys-D-Ala-|-D-Ala. Also transpeptidation of peptidyl-alanyl moieties that are N-acyl substituents of D-alanine.</text>
        <dbReference type="EC" id="3.4.16.4"/>
    </reaction>
</comment>
<evidence type="ECO:0000256" key="13">
    <source>
        <dbReference type="ARBA" id="ARBA00049902"/>
    </source>
</evidence>
<evidence type="ECO:0000256" key="12">
    <source>
        <dbReference type="ARBA" id="ARBA00034000"/>
    </source>
</evidence>
<accession>A0A853CDU0</accession>
<keyword evidence="8" id="KW-0133">Cell shape</keyword>
<sequence length="745" mass="76491">MSENSQSRAGLIAKLVGTIVLAGALLAGVLFPWVGGTGLAARNSASLLDALPSELTDRTPAGNTKLLAADGSLITEFYSNNRTPLTGDQIAKVMKQALVDIEDSRFYEHNGLDVQGTLRALVTNVAAGSVREGGSTLTQQLVKQTLLQTAKTPEERQAAVEQTPGRKLREARLALALEQKYSKDEILTRYLNIVYFGEGAYGIQSAAQRYFSVNAADLTLPQAAMLAGLVQSPTGDDPITNPENATNRRNQVLKRMHDLGHISNQEFSDATAAPVQVVEGQSPPNGCIDAAIGGFFCAYVHDYLNGLGLSDQEIENGGLTIQTTLRPDLQTSADQAVLQNAPLGDPLATIFTAVEPGTGHVLAMADNRRYGCSEQECESVVLNTVAGAGSGSTYKVFTAAAALEAGFGSNYTINAPQPYTSKVFKKNGGTRGAPYVVKNDNAGYAATYNMTSGLTASANTYFVALEDALGSVEGPVNTAKAMGMHFDHPQNLAECQNKCDDFGTYVAENELGSFTLGPIATSPLDLASAYSTIAASGTQCDPTPVTAITDSAGKPALKDDGTALYSGDSCHPNAIPAGVANTLANMMLHVVEDGTGRSAAVPGHDIAGKTGTIQGDNSATFVGITPQYAVSVMYYNPKTQQNVGGHGGGLPARVFHDAMTPILGPQPNTPFPPADPAVAAGTHGTGYVAPAPPPAPAPTDNGGTQPPADNGGQPPADNGGQPPAGPGGGPGGGGPGGGGPGGGNG</sequence>
<dbReference type="GO" id="GO:0008658">
    <property type="term" value="F:penicillin binding"/>
    <property type="evidence" value="ECO:0007669"/>
    <property type="project" value="InterPro"/>
</dbReference>
<evidence type="ECO:0000256" key="9">
    <source>
        <dbReference type="ARBA" id="ARBA00022984"/>
    </source>
</evidence>
<dbReference type="GO" id="GO:0009252">
    <property type="term" value="P:peptidoglycan biosynthetic process"/>
    <property type="evidence" value="ECO:0007669"/>
    <property type="project" value="UniProtKB-KW"/>
</dbReference>
<evidence type="ECO:0000256" key="10">
    <source>
        <dbReference type="ARBA" id="ARBA00023268"/>
    </source>
</evidence>
<feature type="domain" description="Glycosyl transferase family 51" evidence="17">
    <location>
        <begin position="71"/>
        <end position="257"/>
    </location>
</feature>
<feature type="domain" description="Penicillin-binding protein transpeptidase" evidence="16">
    <location>
        <begin position="351"/>
        <end position="659"/>
    </location>
</feature>
<keyword evidence="15" id="KW-0812">Transmembrane</keyword>
<evidence type="ECO:0000256" key="7">
    <source>
        <dbReference type="ARBA" id="ARBA00022801"/>
    </source>
</evidence>
<dbReference type="Gene3D" id="1.10.3810.10">
    <property type="entry name" value="Biosynthetic peptidoglycan transglycosylase-like"/>
    <property type="match status" value="1"/>
</dbReference>
<dbReference type="InterPro" id="IPR050396">
    <property type="entry name" value="Glycosyltr_51/Transpeptidase"/>
</dbReference>
<comment type="caution">
    <text evidence="18">The sequence shown here is derived from an EMBL/GenBank/DDBJ whole genome shotgun (WGS) entry which is preliminary data.</text>
</comment>
<dbReference type="GO" id="GO:0009002">
    <property type="term" value="F:serine-type D-Ala-D-Ala carboxypeptidase activity"/>
    <property type="evidence" value="ECO:0007669"/>
    <property type="project" value="UniProtKB-EC"/>
</dbReference>
<evidence type="ECO:0000259" key="16">
    <source>
        <dbReference type="Pfam" id="PF00905"/>
    </source>
</evidence>
<evidence type="ECO:0000256" key="2">
    <source>
        <dbReference type="ARBA" id="ARBA00007739"/>
    </source>
</evidence>
<evidence type="ECO:0000313" key="18">
    <source>
        <dbReference type="EMBL" id="NYJ05964.1"/>
    </source>
</evidence>
<protein>
    <submittedName>
        <fullName evidence="18">Membrane peptidoglycan carboxypeptidase</fullName>
    </submittedName>
</protein>
<dbReference type="FunFam" id="1.10.3810.10:FF:000001">
    <property type="entry name" value="Penicillin-binding protein 1A"/>
    <property type="match status" value="1"/>
</dbReference>
<keyword evidence="6" id="KW-0808">Transferase</keyword>
<name>A0A853CDU0_9ACTN</name>
<comment type="similarity">
    <text evidence="1">In the C-terminal section; belongs to the transpeptidase family.</text>
</comment>
<evidence type="ECO:0000256" key="3">
    <source>
        <dbReference type="ARBA" id="ARBA00022645"/>
    </source>
</evidence>
<dbReference type="InterPro" id="IPR001460">
    <property type="entry name" value="PCN-bd_Tpept"/>
</dbReference>
<evidence type="ECO:0000259" key="17">
    <source>
        <dbReference type="Pfam" id="PF00912"/>
    </source>
</evidence>
<dbReference type="InterPro" id="IPR012338">
    <property type="entry name" value="Beta-lactam/transpept-like"/>
</dbReference>
<keyword evidence="15" id="KW-1133">Transmembrane helix</keyword>
<evidence type="ECO:0000256" key="14">
    <source>
        <dbReference type="SAM" id="MobiDB-lite"/>
    </source>
</evidence>
<dbReference type="GO" id="GO:0008955">
    <property type="term" value="F:peptidoglycan glycosyltransferase activity"/>
    <property type="evidence" value="ECO:0007669"/>
    <property type="project" value="UniProtKB-EC"/>
</dbReference>
<evidence type="ECO:0000256" key="6">
    <source>
        <dbReference type="ARBA" id="ARBA00022679"/>
    </source>
</evidence>